<dbReference type="EMBL" id="PDNB01000090">
    <property type="protein sequence ID" value="PGH09855.1"/>
    <property type="molecule type" value="Genomic_DNA"/>
</dbReference>
<protein>
    <submittedName>
        <fullName evidence="2">Uncharacterized protein</fullName>
    </submittedName>
</protein>
<dbReference type="OrthoDB" id="4174352at2759"/>
<gene>
    <name evidence="2" type="ORF">AJ79_05581</name>
</gene>
<evidence type="ECO:0000313" key="2">
    <source>
        <dbReference type="EMBL" id="PGH09855.1"/>
    </source>
</evidence>
<dbReference type="AlphaFoldDB" id="A0A2B7XLN0"/>
<evidence type="ECO:0000256" key="1">
    <source>
        <dbReference type="SAM" id="MobiDB-lite"/>
    </source>
</evidence>
<reference evidence="2 3" key="1">
    <citation type="submission" date="2017-10" db="EMBL/GenBank/DDBJ databases">
        <title>Comparative genomics in systemic dimorphic fungi from Ajellomycetaceae.</title>
        <authorList>
            <person name="Munoz J.F."/>
            <person name="Mcewen J.G."/>
            <person name="Clay O.K."/>
            <person name="Cuomo C.A."/>
        </authorList>
    </citation>
    <scope>NUCLEOTIDE SEQUENCE [LARGE SCALE GENOMIC DNA]</scope>
    <source>
        <strain evidence="2 3">UAMH5409</strain>
    </source>
</reference>
<feature type="compositionally biased region" description="Polar residues" evidence="1">
    <location>
        <begin position="408"/>
        <end position="422"/>
    </location>
</feature>
<feature type="region of interest" description="Disordered" evidence="1">
    <location>
        <begin position="369"/>
        <end position="451"/>
    </location>
</feature>
<evidence type="ECO:0000313" key="3">
    <source>
        <dbReference type="Proteomes" id="UP000223968"/>
    </source>
</evidence>
<sequence length="567" mass="63480">MAQQIELQSQFHCGPSLLRAPLPSLNVRNGYHTTSSALQSIYFSGKMAKWNIQSHIRQRVDAIESQKFPLMADPSLPSNALAFEDGIETCFGDYKICEESKDAQNDAYIPDFVATACPSVQPQLIRLNAQSKPRMKVVGEAKTPWRHNLSKYYLNWLKGKHETLRHAFGQIADYMCQFNMKYAFLTIYNFTIFLMQNPGNDGESILYFSEQIPHNNLPRSRENSVSVREFLYCMLAITKEPGSYIEKTTCASGDCASSGKPSQVLFHRDPVTPHSQPLHDTRYTPKLTPVPSHTISKFAPLQVYPQVYGEGCTAAIHLGREQLRRDKAGNLCVKINGRYIELEIIQSSDNSDNLDPSLDPSFSLQALSARSSDEEEVSEKPSTGLFGLGQRQPQNRSGRQVEVLWGSNDETISSQSTSQNLSRARLSRTPSPDLCSISPPSQLRLPQDLSQDTSRRRLQAFGHRHAPPTPSPLGTVDEPSFVLRRAYFRRQMRQKDTDPVLVLLMILATDTAPHLGQQQRPGQIKILSFLHSQQRTSQPRGPANCHTVQLGTRRGLIGSGVIIICDA</sequence>
<proteinExistence type="predicted"/>
<dbReference type="Proteomes" id="UP000223968">
    <property type="component" value="Unassembled WGS sequence"/>
</dbReference>
<accession>A0A2B7XLN0</accession>
<keyword evidence="3" id="KW-1185">Reference proteome</keyword>
<name>A0A2B7XLN0_9EURO</name>
<organism evidence="2 3">
    <name type="scientific">Helicocarpus griseus UAMH5409</name>
    <dbReference type="NCBI Taxonomy" id="1447875"/>
    <lineage>
        <taxon>Eukaryota</taxon>
        <taxon>Fungi</taxon>
        <taxon>Dikarya</taxon>
        <taxon>Ascomycota</taxon>
        <taxon>Pezizomycotina</taxon>
        <taxon>Eurotiomycetes</taxon>
        <taxon>Eurotiomycetidae</taxon>
        <taxon>Onygenales</taxon>
        <taxon>Ajellomycetaceae</taxon>
        <taxon>Helicocarpus</taxon>
    </lineage>
</organism>
<comment type="caution">
    <text evidence="2">The sequence shown here is derived from an EMBL/GenBank/DDBJ whole genome shotgun (WGS) entry which is preliminary data.</text>
</comment>